<keyword evidence="3" id="KW-0614">Plasmid</keyword>
<keyword evidence="1" id="KW-0175">Coiled coil</keyword>
<dbReference type="Pfam" id="PF07996">
    <property type="entry name" value="T4SS"/>
    <property type="match status" value="1"/>
</dbReference>
<feature type="signal peptide" evidence="2">
    <location>
        <begin position="1"/>
        <end position="24"/>
    </location>
</feature>
<accession>L0H2F2</accession>
<evidence type="ECO:0000313" key="4">
    <source>
        <dbReference type="Proteomes" id="UP000010816"/>
    </source>
</evidence>
<proteinExistence type="predicted"/>
<dbReference type="KEGG" id="tmb:Thimo_3754"/>
<reference evidence="3 4" key="1">
    <citation type="submission" date="2011-09" db="EMBL/GenBank/DDBJ databases">
        <title>Complete sequence of plasmid of Thioflavicoccus mobilis 8321.</title>
        <authorList>
            <consortium name="US DOE Joint Genome Institute"/>
            <person name="Lucas S."/>
            <person name="Han J."/>
            <person name="Lapidus A."/>
            <person name="Cheng J.-F."/>
            <person name="Goodwin L."/>
            <person name="Pitluck S."/>
            <person name="Peters L."/>
            <person name="Ovchinnikova G."/>
            <person name="Lu M."/>
            <person name="Detter J.C."/>
            <person name="Han C."/>
            <person name="Tapia R."/>
            <person name="Land M."/>
            <person name="Hauser L."/>
            <person name="Kyrpides N."/>
            <person name="Ivanova N."/>
            <person name="Pagani I."/>
            <person name="Vogl K."/>
            <person name="Liu Z."/>
            <person name="Imhoff J."/>
            <person name="Thiel V."/>
            <person name="Frigaard N.-U."/>
            <person name="Bryant D."/>
            <person name="Woyke T."/>
        </authorList>
    </citation>
    <scope>NUCLEOTIDE SEQUENCE [LARGE SCALE GENOMIC DNA]</scope>
    <source>
        <strain evidence="3 4">8321</strain>
        <plasmid evidence="4">Plasmid pTHIMO01</plasmid>
    </source>
</reference>
<dbReference type="RefSeq" id="WP_015282525.1">
    <property type="nucleotide sequence ID" value="NC_019941.1"/>
</dbReference>
<dbReference type="Gene3D" id="1.20.58.430">
    <property type="entry name" value="Type IV secretion system, VirB5-domain"/>
    <property type="match status" value="1"/>
</dbReference>
<dbReference type="Proteomes" id="UP000010816">
    <property type="component" value="Plasmid pTHIMO01"/>
</dbReference>
<dbReference type="PATRIC" id="fig|765912.4.peg.3674"/>
<feature type="chain" id="PRO_5003943275" evidence="2">
    <location>
        <begin position="25"/>
        <end position="242"/>
    </location>
</feature>
<evidence type="ECO:0000313" key="3">
    <source>
        <dbReference type="EMBL" id="AGA92406.1"/>
    </source>
</evidence>
<sequence>MKKHLLVAVVGAALAGPLSGPAHAAGVPVIDASNLAQAVAQVQALADQLTTLQDQLNTLRDQYTTITNMYNEMRGITGHALMLPNPVDALHDFLPAANLDPDDLLSGPLAALANSLRDANELYSAAELFGGTHLTGAARQYQERSDFIFSYMALAKEAYENIAARRATLEGFATAAGTATTEKAILDLNARIAAENALLLNDLAQLQALQIMAQMQEQNLVHNSQGLHANRPTGVGDLDFGE</sequence>
<dbReference type="CDD" id="cd14262">
    <property type="entry name" value="VirB5_like"/>
    <property type="match status" value="1"/>
</dbReference>
<evidence type="ECO:0000256" key="1">
    <source>
        <dbReference type="SAM" id="Coils"/>
    </source>
</evidence>
<protein>
    <submittedName>
        <fullName evidence="3">Type IV secretion system protein</fullName>
    </submittedName>
</protein>
<keyword evidence="2" id="KW-0732">Signal</keyword>
<gene>
    <name evidence="3" type="ORF">Thimo_3754</name>
</gene>
<dbReference type="InterPro" id="IPR014158">
    <property type="entry name" value="T4SS_VirB5"/>
</dbReference>
<dbReference type="EMBL" id="CP003052">
    <property type="protein sequence ID" value="AGA92406.1"/>
    <property type="molecule type" value="Genomic_DNA"/>
</dbReference>
<dbReference type="InterPro" id="IPR023220">
    <property type="entry name" value="T4SS_VirB5-domain"/>
</dbReference>
<keyword evidence="4" id="KW-1185">Reference proteome</keyword>
<evidence type="ECO:0000256" key="2">
    <source>
        <dbReference type="SAM" id="SignalP"/>
    </source>
</evidence>
<geneLocation type="plasmid" evidence="3 4">
    <name>pTHIMO01</name>
</geneLocation>
<name>L0H2F2_9GAMM</name>
<dbReference type="AlphaFoldDB" id="L0H2F2"/>
<organism evidence="3 4">
    <name type="scientific">Thioflavicoccus mobilis 8321</name>
    <dbReference type="NCBI Taxonomy" id="765912"/>
    <lineage>
        <taxon>Bacteria</taxon>
        <taxon>Pseudomonadati</taxon>
        <taxon>Pseudomonadota</taxon>
        <taxon>Gammaproteobacteria</taxon>
        <taxon>Chromatiales</taxon>
        <taxon>Chromatiaceae</taxon>
        <taxon>Thioflavicoccus</taxon>
    </lineage>
</organism>
<dbReference type="HOGENOM" id="CLU_096790_1_0_6"/>
<dbReference type="SUPFAM" id="SSF101082">
    <property type="entry name" value="Typo IV secretion system protein TraC"/>
    <property type="match status" value="1"/>
</dbReference>
<feature type="coiled-coil region" evidence="1">
    <location>
        <begin position="35"/>
        <end position="62"/>
    </location>
</feature>